<keyword evidence="10 11" id="KW-0472">Membrane</keyword>
<comment type="caution">
    <text evidence="12">The sequence shown here is derived from an EMBL/GenBank/DDBJ whole genome shotgun (WGS) entry which is preliminary data.</text>
</comment>
<dbReference type="PIRSF" id="PIRSF001296">
    <property type="entry name" value="K_ATPase_KdpC"/>
    <property type="match status" value="1"/>
</dbReference>
<evidence type="ECO:0000256" key="3">
    <source>
        <dbReference type="ARBA" id="ARBA00022538"/>
    </source>
</evidence>
<dbReference type="RefSeq" id="WP_119111241.1">
    <property type="nucleotide sequence ID" value="NZ_CBCSEO010000008.1"/>
</dbReference>
<dbReference type="GO" id="GO:0005886">
    <property type="term" value="C:plasma membrane"/>
    <property type="evidence" value="ECO:0007669"/>
    <property type="project" value="UniProtKB-SubCell"/>
</dbReference>
<keyword evidence="7 11" id="KW-0630">Potassium</keyword>
<keyword evidence="8 11" id="KW-1133">Transmembrane helix</keyword>
<keyword evidence="2 11" id="KW-1003">Cell membrane</keyword>
<name>A0A398BLT3_9BACI</name>
<proteinExistence type="inferred from homology"/>
<protein>
    <recommendedName>
        <fullName evidence="11">Potassium-transporting ATPase KdpC subunit</fullName>
    </recommendedName>
    <alternativeName>
        <fullName evidence="11">ATP phosphohydrolase [potassium-transporting] C chain</fullName>
    </alternativeName>
    <alternativeName>
        <fullName evidence="11">Potassium-binding and translocating subunit C</fullName>
    </alternativeName>
    <alternativeName>
        <fullName evidence="11">Potassium-translocating ATPase C chain</fullName>
    </alternativeName>
</protein>
<evidence type="ECO:0000313" key="12">
    <source>
        <dbReference type="EMBL" id="RID88323.1"/>
    </source>
</evidence>
<dbReference type="AlphaFoldDB" id="A0A398BLT3"/>
<dbReference type="InterPro" id="IPR003820">
    <property type="entry name" value="KdpC"/>
</dbReference>
<comment type="subunit">
    <text evidence="11">The system is composed of three essential subunits: KdpA, KdpB and KdpC.</text>
</comment>
<comment type="subcellular location">
    <subcellularLocation>
        <location evidence="11">Cell membrane</location>
        <topology evidence="11">Single-pass membrane protein</topology>
    </subcellularLocation>
</comment>
<evidence type="ECO:0000313" key="13">
    <source>
        <dbReference type="Proteomes" id="UP000265816"/>
    </source>
</evidence>
<organism evidence="12 13">
    <name type="scientific">Mesobacillus zeae</name>
    <dbReference type="NCBI Taxonomy" id="1917180"/>
    <lineage>
        <taxon>Bacteria</taxon>
        <taxon>Bacillati</taxon>
        <taxon>Bacillota</taxon>
        <taxon>Bacilli</taxon>
        <taxon>Bacillales</taxon>
        <taxon>Bacillaceae</taxon>
        <taxon>Mesobacillus</taxon>
    </lineage>
</organism>
<evidence type="ECO:0000256" key="6">
    <source>
        <dbReference type="ARBA" id="ARBA00022840"/>
    </source>
</evidence>
<reference evidence="12 13" key="1">
    <citation type="submission" date="2018-08" db="EMBL/GenBank/DDBJ databases">
        <title>Bacillus jemisoniae sp. nov., Bacillus chryseoplanitiae sp. nov., Bacillus resnikiae sp. nov., and Bacillus frankliniae sp. nov., isolated from Viking spacecraft and associated surfaces.</title>
        <authorList>
            <person name="Seuylemezian A."/>
            <person name="Vaishampayan P."/>
        </authorList>
    </citation>
    <scope>NUCLEOTIDE SEQUENCE [LARGE SCALE GENOMIC DNA]</scope>
    <source>
        <strain evidence="12 13">JJ-247</strain>
    </source>
</reference>
<evidence type="ECO:0000256" key="8">
    <source>
        <dbReference type="ARBA" id="ARBA00022989"/>
    </source>
</evidence>
<keyword evidence="6 11" id="KW-0067">ATP-binding</keyword>
<dbReference type="PANTHER" id="PTHR30042:SF2">
    <property type="entry name" value="POTASSIUM-TRANSPORTING ATPASE KDPC SUBUNIT"/>
    <property type="match status" value="1"/>
</dbReference>
<dbReference type="GO" id="GO:0008556">
    <property type="term" value="F:P-type potassium transmembrane transporter activity"/>
    <property type="evidence" value="ECO:0007669"/>
    <property type="project" value="InterPro"/>
</dbReference>
<keyword evidence="5 11" id="KW-0547">Nucleotide-binding</keyword>
<dbReference type="NCBIfam" id="NF001454">
    <property type="entry name" value="PRK00315.1"/>
    <property type="match status" value="1"/>
</dbReference>
<keyword evidence="13" id="KW-1185">Reference proteome</keyword>
<keyword evidence="3 11" id="KW-0633">Potassium transport</keyword>
<evidence type="ECO:0000256" key="5">
    <source>
        <dbReference type="ARBA" id="ARBA00022741"/>
    </source>
</evidence>
<evidence type="ECO:0000256" key="2">
    <source>
        <dbReference type="ARBA" id="ARBA00022475"/>
    </source>
</evidence>
<dbReference type="Pfam" id="PF02669">
    <property type="entry name" value="KdpC"/>
    <property type="match status" value="1"/>
</dbReference>
<evidence type="ECO:0000256" key="4">
    <source>
        <dbReference type="ARBA" id="ARBA00022692"/>
    </source>
</evidence>
<dbReference type="OrthoDB" id="9809491at2"/>
<gene>
    <name evidence="11 12" type="primary">kdpC</name>
    <name evidence="12" type="ORF">D1970_02175</name>
</gene>
<evidence type="ECO:0000256" key="10">
    <source>
        <dbReference type="ARBA" id="ARBA00023136"/>
    </source>
</evidence>
<keyword evidence="1 11" id="KW-0813">Transport</keyword>
<evidence type="ECO:0000256" key="1">
    <source>
        <dbReference type="ARBA" id="ARBA00022448"/>
    </source>
</evidence>
<keyword evidence="4 11" id="KW-0812">Transmembrane</keyword>
<dbReference type="Proteomes" id="UP000265816">
    <property type="component" value="Unassembled WGS sequence"/>
</dbReference>
<dbReference type="PANTHER" id="PTHR30042">
    <property type="entry name" value="POTASSIUM-TRANSPORTING ATPASE C CHAIN"/>
    <property type="match status" value="1"/>
</dbReference>
<keyword evidence="9 11" id="KW-0406">Ion transport</keyword>
<comment type="similarity">
    <text evidence="11">Belongs to the KdpC family.</text>
</comment>
<evidence type="ECO:0000256" key="11">
    <source>
        <dbReference type="HAMAP-Rule" id="MF_00276"/>
    </source>
</evidence>
<dbReference type="NCBIfam" id="TIGR00681">
    <property type="entry name" value="kdpC"/>
    <property type="match status" value="1"/>
</dbReference>
<comment type="function">
    <text evidence="11">Part of the high-affinity ATP-driven potassium transport (or Kdp) system, which catalyzes the hydrolysis of ATP coupled with the electrogenic transport of potassium into the cytoplasm. This subunit acts as a catalytic chaperone that increases the ATP-binding affinity of the ATP-hydrolyzing subunit KdpB by the formation of a transient KdpB/KdpC/ATP ternary complex.</text>
</comment>
<dbReference type="HAMAP" id="MF_00276">
    <property type="entry name" value="KdpC"/>
    <property type="match status" value="1"/>
</dbReference>
<evidence type="ECO:0000256" key="9">
    <source>
        <dbReference type="ARBA" id="ARBA00023065"/>
    </source>
</evidence>
<dbReference type="EMBL" id="QWVT01000007">
    <property type="protein sequence ID" value="RID88323.1"/>
    <property type="molecule type" value="Genomic_DNA"/>
</dbReference>
<accession>A0A398BLT3</accession>
<dbReference type="GO" id="GO:0005524">
    <property type="term" value="F:ATP binding"/>
    <property type="evidence" value="ECO:0007669"/>
    <property type="project" value="UniProtKB-UniRule"/>
</dbReference>
<evidence type="ECO:0000256" key="7">
    <source>
        <dbReference type="ARBA" id="ARBA00022958"/>
    </source>
</evidence>
<sequence length="183" mass="19865">MFKNLRIVLVLLFACGLVYPLAVNGAANLLMPEKANGSLIEESGKVRGSELIGQAFNEPKYFSGRVSSIKYDGAGSGSNNYAASNEELAKRTKDDINAFLVANPGVKKEDIPADLLTNSGSGLDPHISPLAALIQVPRISKERGIQEEVLRKLIKEQTEGRQLGIFGEPRVNVLMLNRSLDEK</sequence>